<evidence type="ECO:0000259" key="8">
    <source>
        <dbReference type="Pfam" id="PF04389"/>
    </source>
</evidence>
<keyword evidence="5" id="KW-0378">Hydrolase</keyword>
<keyword evidence="6" id="KW-0862">Zinc</keyword>
<dbReference type="Proteomes" id="UP000218784">
    <property type="component" value="Unassembled WGS sequence"/>
</dbReference>
<evidence type="ECO:0000256" key="4">
    <source>
        <dbReference type="ARBA" id="ARBA00022729"/>
    </source>
</evidence>
<keyword evidence="2" id="KW-0645">Protease</keyword>
<dbReference type="SUPFAM" id="SSF53187">
    <property type="entry name" value="Zn-dependent exopeptidases"/>
    <property type="match status" value="1"/>
</dbReference>
<name>A0A2A4HVA4_9SPHN</name>
<dbReference type="SUPFAM" id="SSF52025">
    <property type="entry name" value="PA domain"/>
    <property type="match status" value="1"/>
</dbReference>
<evidence type="ECO:0000313" key="10">
    <source>
        <dbReference type="Proteomes" id="UP000218784"/>
    </source>
</evidence>
<keyword evidence="1" id="KW-0031">Aminopeptidase</keyword>
<dbReference type="GO" id="GO:0004177">
    <property type="term" value="F:aminopeptidase activity"/>
    <property type="evidence" value="ECO:0007669"/>
    <property type="project" value="UniProtKB-KW"/>
</dbReference>
<dbReference type="PANTHER" id="PTHR12147">
    <property type="entry name" value="METALLOPEPTIDASE M28 FAMILY MEMBER"/>
    <property type="match status" value="1"/>
</dbReference>
<proteinExistence type="predicted"/>
<evidence type="ECO:0000256" key="6">
    <source>
        <dbReference type="ARBA" id="ARBA00022833"/>
    </source>
</evidence>
<dbReference type="PANTHER" id="PTHR12147:SF56">
    <property type="entry name" value="AMINOPEPTIDASE YDR415C-RELATED"/>
    <property type="match status" value="1"/>
</dbReference>
<keyword evidence="4 7" id="KW-0732">Signal</keyword>
<evidence type="ECO:0000256" key="3">
    <source>
        <dbReference type="ARBA" id="ARBA00022723"/>
    </source>
</evidence>
<dbReference type="RefSeq" id="WP_096612642.1">
    <property type="nucleotide sequence ID" value="NZ_NWVD01000004.1"/>
</dbReference>
<dbReference type="GO" id="GO:0008235">
    <property type="term" value="F:metalloexopeptidase activity"/>
    <property type="evidence" value="ECO:0007669"/>
    <property type="project" value="InterPro"/>
</dbReference>
<evidence type="ECO:0000256" key="1">
    <source>
        <dbReference type="ARBA" id="ARBA00022438"/>
    </source>
</evidence>
<feature type="chain" id="PRO_5012539819" evidence="7">
    <location>
        <begin position="23"/>
        <end position="546"/>
    </location>
</feature>
<evidence type="ECO:0000256" key="2">
    <source>
        <dbReference type="ARBA" id="ARBA00022670"/>
    </source>
</evidence>
<comment type="caution">
    <text evidence="9">The sequence shown here is derived from an EMBL/GenBank/DDBJ whole genome shotgun (WGS) entry which is preliminary data.</text>
</comment>
<feature type="signal peptide" evidence="7">
    <location>
        <begin position="1"/>
        <end position="22"/>
    </location>
</feature>
<evidence type="ECO:0000313" key="9">
    <source>
        <dbReference type="EMBL" id="PCG08822.1"/>
    </source>
</evidence>
<feature type="domain" description="Peptidase M28" evidence="8">
    <location>
        <begin position="293"/>
        <end position="508"/>
    </location>
</feature>
<dbReference type="InterPro" id="IPR045175">
    <property type="entry name" value="M28_fam"/>
</dbReference>
<sequence length="546" mass="58248">MRALLIAAATLAALPVALPAAAQTRVDPARLSADVRTLASTDFGGRAPGTPGEKKTLDWLVAQFKAIGLEPGGPDGKWLQPIPLIHTRIAPDAWMTIGDTPLKQGRDIAVTTVRPEDAIAITASPMVFVGYGVSAPEVGWDDFKGVDVKGKTVVFLINDPDFEAQAGDDAKGRFGDRRMTYYGRWTYKFEEAARRGAAAALIVHDTAGAGYPWSTVNASNGENYDIVRAPGDERVPLQGWIEHDAADRLFAAAGLDLNALRIKARSAGFRPVEMAPRFTAVAKVAVERIESANVLARLPGTRRPDESVMFAAHWDAYGEGPADASGKTLRPGANDDALGVAGVLELARLFKAGPKRDRTLVFAAWTGEERGLLGSEYYAAHPVYPAATTAANLTLDILQTAGPAKDVVLVGAGQSSLDALLADAARAQGRTVTPETFSERGLFYRADHFSLVRRGVPSLLLMALGGASDLRTGGRTAGQKWLDDYMACYHKTCDAWDAGWNLTGAAQDVDLFHAIGARLATAGVWPTWSAGSEFVAIRDRSAAQRK</sequence>
<evidence type="ECO:0000256" key="7">
    <source>
        <dbReference type="SAM" id="SignalP"/>
    </source>
</evidence>
<keyword evidence="10" id="KW-1185">Reference proteome</keyword>
<organism evidence="9 10">
    <name type="scientific">Sphingomonas ginsenosidimutans</name>
    <dbReference type="NCBI Taxonomy" id="862134"/>
    <lineage>
        <taxon>Bacteria</taxon>
        <taxon>Pseudomonadati</taxon>
        <taxon>Pseudomonadota</taxon>
        <taxon>Alphaproteobacteria</taxon>
        <taxon>Sphingomonadales</taxon>
        <taxon>Sphingomonadaceae</taxon>
        <taxon>Sphingomonas</taxon>
    </lineage>
</organism>
<dbReference type="GO" id="GO:0006508">
    <property type="term" value="P:proteolysis"/>
    <property type="evidence" value="ECO:0007669"/>
    <property type="project" value="UniProtKB-KW"/>
</dbReference>
<reference evidence="9 10" key="1">
    <citation type="submission" date="2017-09" db="EMBL/GenBank/DDBJ databases">
        <title>Sphingomonas ginsenosidimutans KACC 14949, whole genome shotgun sequence.</title>
        <authorList>
            <person name="Feng G."/>
            <person name="Zhu H."/>
        </authorList>
    </citation>
    <scope>NUCLEOTIDE SEQUENCE [LARGE SCALE GENOMIC DNA]</scope>
    <source>
        <strain evidence="9 10">KACC 14949</strain>
    </source>
</reference>
<gene>
    <name evidence="9" type="ORF">COA17_11860</name>
</gene>
<dbReference type="InterPro" id="IPR007484">
    <property type="entry name" value="Peptidase_M28"/>
</dbReference>
<evidence type="ECO:0000256" key="5">
    <source>
        <dbReference type="ARBA" id="ARBA00022801"/>
    </source>
</evidence>
<dbReference type="Pfam" id="PF04389">
    <property type="entry name" value="Peptidase_M28"/>
    <property type="match status" value="1"/>
</dbReference>
<dbReference type="Gene3D" id="3.50.30.30">
    <property type="match status" value="1"/>
</dbReference>
<protein>
    <submittedName>
        <fullName evidence="9">Peptidase M20</fullName>
    </submittedName>
</protein>
<dbReference type="EMBL" id="NWVD01000004">
    <property type="protein sequence ID" value="PCG08822.1"/>
    <property type="molecule type" value="Genomic_DNA"/>
</dbReference>
<keyword evidence="3" id="KW-0479">Metal-binding</keyword>
<dbReference type="InterPro" id="IPR046450">
    <property type="entry name" value="PA_dom_sf"/>
</dbReference>
<dbReference type="AlphaFoldDB" id="A0A2A4HVA4"/>
<dbReference type="GO" id="GO:0046872">
    <property type="term" value="F:metal ion binding"/>
    <property type="evidence" value="ECO:0007669"/>
    <property type="project" value="UniProtKB-KW"/>
</dbReference>
<dbReference type="Gene3D" id="3.40.630.10">
    <property type="entry name" value="Zn peptidases"/>
    <property type="match status" value="2"/>
</dbReference>
<accession>A0A2A4HVA4</accession>